<evidence type="ECO:0000259" key="8">
    <source>
        <dbReference type="Pfam" id="PF02927"/>
    </source>
</evidence>
<dbReference type="InterPro" id="IPR001701">
    <property type="entry name" value="Glyco_hydro_9"/>
</dbReference>
<dbReference type="InterPro" id="IPR013783">
    <property type="entry name" value="Ig-like_fold"/>
</dbReference>
<dbReference type="SUPFAM" id="SSF81296">
    <property type="entry name" value="E set domains"/>
    <property type="match status" value="1"/>
</dbReference>
<feature type="signal peptide" evidence="6">
    <location>
        <begin position="1"/>
        <end position="37"/>
    </location>
</feature>
<gene>
    <name evidence="10" type="ORF">EJQ19_01480</name>
</gene>
<dbReference type="Pfam" id="PF06439">
    <property type="entry name" value="3keto-disac_hyd"/>
    <property type="match status" value="1"/>
</dbReference>
<evidence type="ECO:0000256" key="5">
    <source>
        <dbReference type="ARBA" id="ARBA00023326"/>
    </source>
</evidence>
<dbReference type="Gene3D" id="2.60.40.10">
    <property type="entry name" value="Immunoglobulins"/>
    <property type="match status" value="1"/>
</dbReference>
<keyword evidence="2" id="KW-0378">Hydrolase</keyword>
<feature type="domain" description="Glycoside hydrolase family 9" evidence="7">
    <location>
        <begin position="438"/>
        <end position="853"/>
    </location>
</feature>
<dbReference type="InterPro" id="IPR012341">
    <property type="entry name" value="6hp_glycosidase-like_sf"/>
</dbReference>
<sequence length="1406" mass="151382">MSSTTRTKGRARKFWCTCLGVLLVLNTLLLAPSLSSAAVTPLPGPGNPLLYDDFSGGGIYKQNWMNWYNQAGGTGTFSKTTVDSRQVGLFTQTPASSSSWAKFQPMNETVDLTGYRYLNVTMKNPGYPNSQIRVAIGDGTTTYNLTGGWVAVPTTWTTSQFDLDALTPALNKKTAKLEIWLRQSGGTYGETLIDDIFASTASSGTAPTLTGSMTANSAGGYNQNTSFTFKATYADADNQKPFALQLVIDDTVYDMREDDNNDITYTDGKTYTYITKLPVGTHTYYFRTTDLTSNQVSTAVQSGLVVANTTQAIDVNVSQAGYNTGAFKNAKVTAQLPLTDLSYVVKNGASVVASGNMTYEGLFWNKHVYSIDFSSITASGTDYTVVTNGISSYPFAIQANIWSNYKDEMTAFYRILRASVATSDAYPAGYSSVAPSAAIFHGAGHLDDAQSADSTTHYDLTGSWYDAGDYGKYAGNQWVGTEIALAYIRNADAVSSKFDNDNNGIPDLVDEAVFGSEYLIKFANQLGGAMYDLKNNASFVHPEKSTDNINGTADDRKLSGLGVGGSAKAAGTLAATARAIHTAIAKGDIAPAKVATLTTFANNCEAAAVTFYNYVVANPDGPVGSYATRGGIPNSKLLADVELYLLTNNNAYKNAATANINTLTFNDLASTNYWDMRPMSLAEFYPVADSTTQSHIQQLLKEQVDFFLTSTDDTPYSVLNQFKNFGVNEPHVSYLGDLMRYYELFHDPAALRAVEKGIYWVFGENPWNISWVSGIGSDFVTYPHTRLDETANTSTGTGVVFPGAMVSGPNMKDTKDKLSVSPWYVDRSLYSDDTNQWRYNEFSISIQAGLLYTIMGLSANASASSAGGTTPAALPITSPTIGDYVRGNVTVFSGSAAGLTNLEYSTTGTTGTFVPMSVSGAVYAATINETASPAYANKRVDIRGTDAAGRQSYSSTHYTVAAPLPDPSTPLLYDDFGGGGLWGSVGGSGEWVNWYTQNGGTASFERTTLDGLTVGTFKQTPTATNSYAKFQPWHDVVDLSGYRYLNFKVKNPNYANLRMKIELNDGSRTYNLTGGWVAVPTTWTTLSYNLDALTPVVNKKKATLAIWLNQTSVGYGEMFMDEIQASNVASGTAPTLSGISVDHASGDVETAFTFNTTYTDADNEKPFSMELILDGVVHQMEAINPADNTYSDGKAYQFTTKLPVGVHSYYFHTTDTTSNAVSSAVQSGPVVSQELFSSDFNNGTAAGWTPTSGTWSVQSGQYSGQAGSSNSYSIAGDASWTDYTLEAKVNVTNNINGNKDAGLLVRYTDADNYYLLLLKNNDRSGRKMELIKSVAGVKTSLAFTNPSIAADTFYTYKIVLGGSHISVYQDGVLQFSVVDTSLANGKIGARTYANTKAYFDDVVVTR</sequence>
<evidence type="ECO:0000259" key="9">
    <source>
        <dbReference type="Pfam" id="PF06439"/>
    </source>
</evidence>
<dbReference type="InterPro" id="IPR008928">
    <property type="entry name" value="6-hairpin_glycosidase_sf"/>
</dbReference>
<dbReference type="Gene3D" id="2.60.120.560">
    <property type="entry name" value="Exo-inulinase, domain 1"/>
    <property type="match status" value="1"/>
</dbReference>
<dbReference type="SUPFAM" id="SSF48208">
    <property type="entry name" value="Six-hairpin glycosidases"/>
    <property type="match status" value="1"/>
</dbReference>
<evidence type="ECO:0000313" key="10">
    <source>
        <dbReference type="EMBL" id="RTE11494.1"/>
    </source>
</evidence>
<dbReference type="EMBL" id="RXHU01000007">
    <property type="protein sequence ID" value="RTE11494.1"/>
    <property type="molecule type" value="Genomic_DNA"/>
</dbReference>
<dbReference type="Pfam" id="PF02927">
    <property type="entry name" value="CelD_N"/>
    <property type="match status" value="1"/>
</dbReference>
<dbReference type="GO" id="GO:0000272">
    <property type="term" value="P:polysaccharide catabolic process"/>
    <property type="evidence" value="ECO:0007669"/>
    <property type="project" value="UniProtKB-KW"/>
</dbReference>
<dbReference type="InterPro" id="IPR004197">
    <property type="entry name" value="Cellulase_Ig-like"/>
</dbReference>
<name>A0A3S0CY60_9BACL</name>
<keyword evidence="11" id="KW-1185">Reference proteome</keyword>
<proteinExistence type="inferred from homology"/>
<protein>
    <submittedName>
        <fullName evidence="10">DUF1080 domain-containing protein</fullName>
    </submittedName>
</protein>
<dbReference type="InterPro" id="IPR010496">
    <property type="entry name" value="AL/BT2_dom"/>
</dbReference>
<dbReference type="Pfam" id="PF00759">
    <property type="entry name" value="Glyco_hydro_9"/>
    <property type="match status" value="1"/>
</dbReference>
<feature type="domain" description="3-keto-alpha-glucoside-1,2-lyase/3-keto-2-hydroxy-glucal hydratase" evidence="9">
    <location>
        <begin position="1237"/>
        <end position="1403"/>
    </location>
</feature>
<feature type="chain" id="PRO_5018756082" evidence="6">
    <location>
        <begin position="38"/>
        <end position="1406"/>
    </location>
</feature>
<dbReference type="PANTHER" id="PTHR22298">
    <property type="entry name" value="ENDO-1,4-BETA-GLUCANASE"/>
    <property type="match status" value="1"/>
</dbReference>
<dbReference type="Proteomes" id="UP000276128">
    <property type="component" value="Unassembled WGS sequence"/>
</dbReference>
<keyword evidence="4" id="KW-0326">Glycosidase</keyword>
<reference evidence="10 11" key="1">
    <citation type="submission" date="2018-12" db="EMBL/GenBank/DDBJ databases">
        <title>Bacillus ochoae sp. nov., Paenibacillus whitsoniae sp. nov., Paenibacillus spiritus sp. nov. Isolated from the Mars Exploration Rover during spacecraft assembly.</title>
        <authorList>
            <person name="Seuylemezian A."/>
            <person name="Vaishampayan P."/>
        </authorList>
    </citation>
    <scope>NUCLEOTIDE SEQUENCE [LARGE SCALE GENOMIC DNA]</scope>
    <source>
        <strain evidence="10 11">MER 54</strain>
    </source>
</reference>
<dbReference type="OrthoDB" id="9758662at2"/>
<accession>A0A3S0CY60</accession>
<keyword evidence="6" id="KW-0732">Signal</keyword>
<evidence type="ECO:0000313" key="11">
    <source>
        <dbReference type="Proteomes" id="UP000276128"/>
    </source>
</evidence>
<keyword evidence="3" id="KW-0119">Carbohydrate metabolism</keyword>
<dbReference type="GO" id="GO:0008810">
    <property type="term" value="F:cellulase activity"/>
    <property type="evidence" value="ECO:0007669"/>
    <property type="project" value="InterPro"/>
</dbReference>
<evidence type="ECO:0000256" key="2">
    <source>
        <dbReference type="ARBA" id="ARBA00022801"/>
    </source>
</evidence>
<evidence type="ECO:0000256" key="3">
    <source>
        <dbReference type="ARBA" id="ARBA00023277"/>
    </source>
</evidence>
<organism evidence="10 11">
    <name type="scientific">Paenibacillus whitsoniae</name>
    <dbReference type="NCBI Taxonomy" id="2496558"/>
    <lineage>
        <taxon>Bacteria</taxon>
        <taxon>Bacillati</taxon>
        <taxon>Bacillota</taxon>
        <taxon>Bacilli</taxon>
        <taxon>Bacillales</taxon>
        <taxon>Paenibacillaceae</taxon>
        <taxon>Paenibacillus</taxon>
    </lineage>
</organism>
<feature type="domain" description="Cellulase Ig-like" evidence="8">
    <location>
        <begin position="314"/>
        <end position="391"/>
    </location>
</feature>
<evidence type="ECO:0000256" key="4">
    <source>
        <dbReference type="ARBA" id="ARBA00023295"/>
    </source>
</evidence>
<dbReference type="Gene3D" id="1.50.10.10">
    <property type="match status" value="1"/>
</dbReference>
<evidence type="ECO:0000259" key="7">
    <source>
        <dbReference type="Pfam" id="PF00759"/>
    </source>
</evidence>
<comment type="caution">
    <text evidence="10">The sequence shown here is derived from an EMBL/GenBank/DDBJ whole genome shotgun (WGS) entry which is preliminary data.</text>
</comment>
<comment type="similarity">
    <text evidence="1">Belongs to the glycosyl hydrolase 9 (cellulase E) family.</text>
</comment>
<evidence type="ECO:0000256" key="6">
    <source>
        <dbReference type="SAM" id="SignalP"/>
    </source>
</evidence>
<keyword evidence="5" id="KW-0624">Polysaccharide degradation</keyword>
<dbReference type="InterPro" id="IPR014756">
    <property type="entry name" value="Ig_E-set"/>
</dbReference>
<evidence type="ECO:0000256" key="1">
    <source>
        <dbReference type="ARBA" id="ARBA00007072"/>
    </source>
</evidence>
<dbReference type="CDD" id="cd02850">
    <property type="entry name" value="E_set_Cellulase_N"/>
    <property type="match status" value="1"/>
</dbReference>